<dbReference type="Gene3D" id="3.30.429.10">
    <property type="entry name" value="Macrophage Migration Inhibitory Factor"/>
    <property type="match status" value="1"/>
</dbReference>
<protein>
    <submittedName>
        <fullName evidence="1">Phenylpyruvate tautomerase PptA (4-oxalocrotonate tautomerase family)</fullName>
    </submittedName>
</protein>
<comment type="caution">
    <text evidence="1">The sequence shown here is derived from an EMBL/GenBank/DDBJ whole genome shotgun (WGS) entry which is preliminary data.</text>
</comment>
<keyword evidence="1" id="KW-0670">Pyruvate</keyword>
<accession>A0A7W3NIL8</accession>
<dbReference type="SUPFAM" id="SSF55331">
    <property type="entry name" value="Tautomerase/MIF"/>
    <property type="match status" value="1"/>
</dbReference>
<organism evidence="1 2">
    <name type="scientific">Streptomyces murinus</name>
    <dbReference type="NCBI Taxonomy" id="33900"/>
    <lineage>
        <taxon>Bacteria</taxon>
        <taxon>Bacillati</taxon>
        <taxon>Actinomycetota</taxon>
        <taxon>Actinomycetes</taxon>
        <taxon>Kitasatosporales</taxon>
        <taxon>Streptomycetaceae</taxon>
        <taxon>Streptomyces</taxon>
    </lineage>
</organism>
<sequence length="154" mass="16887">MPYLQLDVPNHYPADLKQDLAQRMGAQFAQLMQTTPDLVNVAFRELGEGGVWNTGDGAPVPAAVLTLAIRRGRSAEQRERLAEALHTTVTEALGLDPVSLTIEFSHHAGDDIYKKRNIDGVLRGSLGRDWTPGEAERSLLDTLEEEVRESGPAE</sequence>
<evidence type="ECO:0000313" key="1">
    <source>
        <dbReference type="EMBL" id="MBA9051220.1"/>
    </source>
</evidence>
<dbReference type="RefSeq" id="WP_182774596.1">
    <property type="nucleotide sequence ID" value="NZ_BAAAHW010000011.1"/>
</dbReference>
<dbReference type="AlphaFoldDB" id="A0A7W3NIL8"/>
<dbReference type="GeneID" id="93978933"/>
<proteinExistence type="predicted"/>
<evidence type="ECO:0000313" key="2">
    <source>
        <dbReference type="Proteomes" id="UP000577386"/>
    </source>
</evidence>
<gene>
    <name evidence="1" type="ORF">HDA42_000398</name>
</gene>
<dbReference type="Proteomes" id="UP000577386">
    <property type="component" value="Unassembled WGS sequence"/>
</dbReference>
<dbReference type="InterPro" id="IPR014347">
    <property type="entry name" value="Tautomerase/MIF_sf"/>
</dbReference>
<keyword evidence="2" id="KW-1185">Reference proteome</keyword>
<reference evidence="1 2" key="1">
    <citation type="submission" date="2020-08" db="EMBL/GenBank/DDBJ databases">
        <title>Sequencing the genomes of 1000 actinobacteria strains.</title>
        <authorList>
            <person name="Klenk H.-P."/>
        </authorList>
    </citation>
    <scope>NUCLEOTIDE SEQUENCE [LARGE SCALE GENOMIC DNA]</scope>
    <source>
        <strain evidence="1 2">DSM 41827</strain>
    </source>
</reference>
<name>A0A7W3NIL8_STRMR</name>
<dbReference type="EMBL" id="JACJIJ010000002">
    <property type="protein sequence ID" value="MBA9051220.1"/>
    <property type="molecule type" value="Genomic_DNA"/>
</dbReference>